<evidence type="ECO:0000256" key="1">
    <source>
        <dbReference type="SAM" id="MobiDB-lite"/>
    </source>
</evidence>
<feature type="region of interest" description="Disordered" evidence="1">
    <location>
        <begin position="98"/>
        <end position="120"/>
    </location>
</feature>
<feature type="compositionally biased region" description="Acidic residues" evidence="1">
    <location>
        <begin position="99"/>
        <end position="120"/>
    </location>
</feature>
<gene>
    <name evidence="2" type="ORF">SLS59_005759</name>
</gene>
<reference evidence="2 3" key="1">
    <citation type="submission" date="2024-02" db="EMBL/GenBank/DDBJ databases">
        <title>De novo assembly and annotation of 12 fungi associated with fruit tree decline syndrome in Ontario, Canada.</title>
        <authorList>
            <person name="Sulman M."/>
            <person name="Ellouze W."/>
            <person name="Ilyukhin E."/>
        </authorList>
    </citation>
    <scope>NUCLEOTIDE SEQUENCE [LARGE SCALE GENOMIC DNA]</scope>
    <source>
        <strain evidence="2 3">M97-236</strain>
    </source>
</reference>
<accession>A0ABR3R9I5</accession>
<name>A0ABR3R9I5_9PLEO</name>
<sequence length="120" mass="13708">MHFNPDVSLDTETAILAQTLSAYGSKGVQMACHFPAADITLPRQVMDILGLDRDWLETKEAEEVLLGDKVNYNVVETKWESLEEARRLRIEAANRNFEDFLDEDTPDDDDDDDEDDDDGW</sequence>
<proteinExistence type="predicted"/>
<comment type="caution">
    <text evidence="2">The sequence shown here is derived from an EMBL/GenBank/DDBJ whole genome shotgun (WGS) entry which is preliminary data.</text>
</comment>
<dbReference type="EMBL" id="JAKIXB020000017">
    <property type="protein sequence ID" value="KAL1601089.1"/>
    <property type="molecule type" value="Genomic_DNA"/>
</dbReference>
<dbReference type="Proteomes" id="UP001521222">
    <property type="component" value="Unassembled WGS sequence"/>
</dbReference>
<keyword evidence="3" id="KW-1185">Reference proteome</keyword>
<organism evidence="2 3">
    <name type="scientific">Nothophoma quercina</name>
    <dbReference type="NCBI Taxonomy" id="749835"/>
    <lineage>
        <taxon>Eukaryota</taxon>
        <taxon>Fungi</taxon>
        <taxon>Dikarya</taxon>
        <taxon>Ascomycota</taxon>
        <taxon>Pezizomycotina</taxon>
        <taxon>Dothideomycetes</taxon>
        <taxon>Pleosporomycetidae</taxon>
        <taxon>Pleosporales</taxon>
        <taxon>Pleosporineae</taxon>
        <taxon>Didymellaceae</taxon>
        <taxon>Nothophoma</taxon>
    </lineage>
</organism>
<evidence type="ECO:0000313" key="3">
    <source>
        <dbReference type="Proteomes" id="UP001521222"/>
    </source>
</evidence>
<protein>
    <submittedName>
        <fullName evidence="2">Uncharacterized protein</fullName>
    </submittedName>
</protein>
<evidence type="ECO:0000313" key="2">
    <source>
        <dbReference type="EMBL" id="KAL1601089.1"/>
    </source>
</evidence>